<dbReference type="PANTHER" id="PTHR48104">
    <property type="entry name" value="METACASPASE-4"/>
    <property type="match status" value="1"/>
</dbReference>
<sequence>MAKGISIHIGLEYIDPEHYGSDGALRTCGKDCLDMKALAESQNYEESIVLLNEEGTREAVTTAITNAAETLAAGDILFISYSGHGTAIPDETGDEEDGKDETWCLFDGLLLDDELHALWTRFAEGVRIMVVSDSCHSGTVTKVGPGQDPKEMLLSKHFPDEEAERIYIEHKSMYLKIKQEASEFLDKEVKASVKLIAGCQDVESSYVLPHDENSLLTKELNRIWDAGQFVGTTDEFFNQIKESVEVIAHENRIYQMPNHYTIGKTNEKFNTQKPFGIYEAM</sequence>
<dbReference type="Gene3D" id="3.40.50.1460">
    <property type="match status" value="1"/>
</dbReference>
<dbReference type="GO" id="GO:0005737">
    <property type="term" value="C:cytoplasm"/>
    <property type="evidence" value="ECO:0007669"/>
    <property type="project" value="TreeGrafter"/>
</dbReference>
<feature type="domain" description="Peptidase C14 caspase" evidence="1">
    <location>
        <begin position="15"/>
        <end position="260"/>
    </location>
</feature>
<evidence type="ECO:0000259" key="1">
    <source>
        <dbReference type="Pfam" id="PF00656"/>
    </source>
</evidence>
<evidence type="ECO:0000313" key="2">
    <source>
        <dbReference type="EMBL" id="CAA6807836.1"/>
    </source>
</evidence>
<gene>
    <name evidence="2" type="ORF">HELGO_WM14979</name>
</gene>
<dbReference type="GO" id="GO:0004197">
    <property type="term" value="F:cysteine-type endopeptidase activity"/>
    <property type="evidence" value="ECO:0007669"/>
    <property type="project" value="InterPro"/>
</dbReference>
<dbReference type="InterPro" id="IPR050452">
    <property type="entry name" value="Metacaspase"/>
</dbReference>
<dbReference type="AlphaFoldDB" id="A0A6S6SD05"/>
<organism evidence="2">
    <name type="scientific">uncultured Sulfurovum sp</name>
    <dbReference type="NCBI Taxonomy" id="269237"/>
    <lineage>
        <taxon>Bacteria</taxon>
        <taxon>Pseudomonadati</taxon>
        <taxon>Campylobacterota</taxon>
        <taxon>Epsilonproteobacteria</taxon>
        <taxon>Campylobacterales</taxon>
        <taxon>Sulfurovaceae</taxon>
        <taxon>Sulfurovum</taxon>
        <taxon>environmental samples</taxon>
    </lineage>
</organism>
<proteinExistence type="predicted"/>
<accession>A0A6S6SD05</accession>
<dbReference type="EMBL" id="CACVAR010000168">
    <property type="protein sequence ID" value="CAA6807836.1"/>
    <property type="molecule type" value="Genomic_DNA"/>
</dbReference>
<dbReference type="InterPro" id="IPR011600">
    <property type="entry name" value="Pept_C14_caspase"/>
</dbReference>
<protein>
    <submittedName>
        <fullName evidence="2">Metacaspase</fullName>
    </submittedName>
</protein>
<reference evidence="2" key="1">
    <citation type="submission" date="2020-01" db="EMBL/GenBank/DDBJ databases">
        <authorList>
            <person name="Meier V. D."/>
            <person name="Meier V D."/>
        </authorList>
    </citation>
    <scope>NUCLEOTIDE SEQUENCE</scope>
    <source>
        <strain evidence="2">HLG_WM_MAG_03</strain>
    </source>
</reference>
<dbReference type="GO" id="GO:0006508">
    <property type="term" value="P:proteolysis"/>
    <property type="evidence" value="ECO:0007669"/>
    <property type="project" value="InterPro"/>
</dbReference>
<dbReference type="Pfam" id="PF00656">
    <property type="entry name" value="Peptidase_C14"/>
    <property type="match status" value="1"/>
</dbReference>
<name>A0A6S6SD05_9BACT</name>
<dbReference type="PANTHER" id="PTHR48104:SF30">
    <property type="entry name" value="METACASPASE-1"/>
    <property type="match status" value="1"/>
</dbReference>